<comment type="caution">
    <text evidence="1">The sequence shown here is derived from an EMBL/GenBank/DDBJ whole genome shotgun (WGS) entry which is preliminary data.</text>
</comment>
<protein>
    <recommendedName>
        <fullName evidence="3">Capsule polysaccharide biosynthesis protein</fullName>
    </recommendedName>
</protein>
<evidence type="ECO:0000313" key="2">
    <source>
        <dbReference type="Proteomes" id="UP000762110"/>
    </source>
</evidence>
<reference evidence="1 2" key="1">
    <citation type="submission" date="2020-05" db="EMBL/GenBank/DDBJ databases">
        <title>Description of Pedobacter foliorum sp. nov.</title>
        <authorList>
            <person name="Qi S."/>
            <person name="Carlier A."/>
            <person name="Cnockaert M."/>
            <person name="Vandamme P."/>
        </authorList>
    </citation>
    <scope>NUCLEOTIDE SEQUENCE [LARGE SCALE GENOMIC DNA]</scope>
    <source>
        <strain evidence="1 2">LMG 31300</strain>
    </source>
</reference>
<sequence>MDIVEFTKKINKLEVSHNFFDVKDENGLAYWDIARHDVFYAIYYELSGIKLINSGFSNSKLSRINSIFKYFYHSFKLKQAISNKTYKYICFTFSRYRNEKNENIDYAMDDIVSNIDANEVLLLENNIIFGETFAYTSYLNTGVITAGYFNKFKQLFSRPKDRSFLITQILKQEFGVKANLNQIINGLIKKYTLEVNYYLKLFKTVKPDQIFLVQSGLQKGLFKAANALQIPSYEMQHGLVSFIHPAYDYPPAIDLKNSGNFPAYFLSFSPFWSNNIHYPVQETITLGNTFFSKKPAPQPEEFDLLVVFADIYTQDLLELLNKFLSIEFTGKIAVKLHPNQKREVDFITKYFVLYPNVTVICDERTIKELLLASNSVLAVQSTCVYEALYDQVKVLIYKVKDYHTHEDIFNNPNVYQIDNCEEIRDILKRTYILDDQIKFFNPFDRKLFLDLLKHHV</sequence>
<dbReference type="Proteomes" id="UP000762110">
    <property type="component" value="Unassembled WGS sequence"/>
</dbReference>
<organism evidence="1 2">
    <name type="scientific">Pedobacter boryungensis</name>
    <dbReference type="NCBI Taxonomy" id="869962"/>
    <lineage>
        <taxon>Bacteria</taxon>
        <taxon>Pseudomonadati</taxon>
        <taxon>Bacteroidota</taxon>
        <taxon>Sphingobacteriia</taxon>
        <taxon>Sphingobacteriales</taxon>
        <taxon>Sphingobacteriaceae</taxon>
        <taxon>Pedobacter</taxon>
    </lineage>
</organism>
<keyword evidence="2" id="KW-1185">Reference proteome</keyword>
<evidence type="ECO:0008006" key="3">
    <source>
        <dbReference type="Google" id="ProtNLM"/>
    </source>
</evidence>
<name>A0ABX2DFQ4_9SPHI</name>
<evidence type="ECO:0000313" key="1">
    <source>
        <dbReference type="EMBL" id="NQX32760.1"/>
    </source>
</evidence>
<dbReference type="RefSeq" id="WP_173273111.1">
    <property type="nucleotide sequence ID" value="NZ_JABMKV010000003.1"/>
</dbReference>
<accession>A0ABX2DFQ4</accession>
<gene>
    <name evidence="1" type="ORF">HQN85_13545</name>
</gene>
<proteinExistence type="predicted"/>
<dbReference type="EMBL" id="JABMKV010000003">
    <property type="protein sequence ID" value="NQX32760.1"/>
    <property type="molecule type" value="Genomic_DNA"/>
</dbReference>